<feature type="region of interest" description="Disordered" evidence="1">
    <location>
        <begin position="421"/>
        <end position="475"/>
    </location>
</feature>
<dbReference type="STRING" id="1075402.AN216_22295"/>
<dbReference type="InterPro" id="IPR008979">
    <property type="entry name" value="Galactose-bd-like_sf"/>
</dbReference>
<dbReference type="InterPro" id="IPR011009">
    <property type="entry name" value="Kinase-like_dom_sf"/>
</dbReference>
<dbReference type="AlphaFoldDB" id="A0A1E7JWV9"/>
<dbReference type="PATRIC" id="fig|1075402.3.peg.663"/>
<evidence type="ECO:0000313" key="3">
    <source>
        <dbReference type="Proteomes" id="UP000176101"/>
    </source>
</evidence>
<feature type="region of interest" description="Disordered" evidence="1">
    <location>
        <begin position="1"/>
        <end position="91"/>
    </location>
</feature>
<feature type="compositionally biased region" description="Basic and acidic residues" evidence="1">
    <location>
        <begin position="466"/>
        <end position="475"/>
    </location>
</feature>
<comment type="caution">
    <text evidence="2">The sequence shown here is derived from an EMBL/GenBank/DDBJ whole genome shotgun (WGS) entry which is preliminary data.</text>
</comment>
<sequence length="592" mass="63011">MAERNTAAVDVASTSGEHEAQSAQADEATADGATEQYDGDGSDTAATTETPTSETEHETDTSSTTATRDLATNPRPHSPETVLPEPPDLHSGHKLAQRYRLEECITRRDGFSSWRAVDEMLRRAVGVHALAAHHPRARSVLAAARSAALLGDPRFVQVLDAVEEEGLVYVVHEWLPDATPLSELLAAAPLPAHEAYQLVRQLAEALTAAHREGLAHLRINPSSVLRTGAGQYRIRSLAVSAALRGTSSDRPQRADTAAIGALLYAALTQRWPYADGAHGLSGVGNLSGGQLIAPEQVRAGVHRGLSRLAMRALREESAGGQDDQSCSTPEELRTAVAELPRIRPPEHSLASPVAPQPSRAQAGGRGIGPTPHGGSDAAAASEPTPPTLPGRTGKTLKWGVSALLIIALGLGSWQVADTLLKGDSPGNSPGNQTEDESDQEPISSSPIKIVDAQDIDPQGDGSENPKTVRDAIDDDPKTSWYTRNYYGQSDFGNLKSGVGLVLDLDKPQPINKVQVRFQGQTSAEVRAAPKNTTSAPSNPGAFRKLTESTGDKLNYRTKKPVTTRFVLVWLTELPLAEDGNYRGRITEVNVFG</sequence>
<gene>
    <name evidence="2" type="ORF">AN216_22295</name>
</gene>
<keyword evidence="3" id="KW-1185">Reference proteome</keyword>
<organism evidence="2 3">
    <name type="scientific">Streptomyces oceani</name>
    <dbReference type="NCBI Taxonomy" id="1075402"/>
    <lineage>
        <taxon>Bacteria</taxon>
        <taxon>Bacillati</taxon>
        <taxon>Actinomycetota</taxon>
        <taxon>Actinomycetes</taxon>
        <taxon>Kitasatosporales</taxon>
        <taxon>Streptomycetaceae</taxon>
        <taxon>Streptomyces</taxon>
    </lineage>
</organism>
<proteinExistence type="predicted"/>
<dbReference type="OrthoDB" id="9786339at2"/>
<evidence type="ECO:0000256" key="1">
    <source>
        <dbReference type="SAM" id="MobiDB-lite"/>
    </source>
</evidence>
<dbReference type="RefSeq" id="WP_070198478.1">
    <property type="nucleotide sequence ID" value="NZ_LJGU01000148.1"/>
</dbReference>
<reference evidence="2 3" key="1">
    <citation type="journal article" date="2016" name="Front. Microbiol.">
        <title>Comparative Genomics Analysis of Streptomyces Species Reveals Their Adaptation to the Marine Environment and Their Diversity at the Genomic Level.</title>
        <authorList>
            <person name="Tian X."/>
            <person name="Zhang Z."/>
            <person name="Yang T."/>
            <person name="Chen M."/>
            <person name="Li J."/>
            <person name="Chen F."/>
            <person name="Yang J."/>
            <person name="Li W."/>
            <person name="Zhang B."/>
            <person name="Zhang Z."/>
            <person name="Wu J."/>
            <person name="Zhang C."/>
            <person name="Long L."/>
            <person name="Xiao J."/>
        </authorList>
    </citation>
    <scope>NUCLEOTIDE SEQUENCE [LARGE SCALE GENOMIC DNA]</scope>
    <source>
        <strain evidence="2 3">SCSIO 02100</strain>
    </source>
</reference>
<dbReference type="Gene3D" id="2.60.120.260">
    <property type="entry name" value="Galactose-binding domain-like"/>
    <property type="match status" value="1"/>
</dbReference>
<evidence type="ECO:0000313" key="2">
    <source>
        <dbReference type="EMBL" id="OEU96087.1"/>
    </source>
</evidence>
<dbReference type="Proteomes" id="UP000176101">
    <property type="component" value="Unassembled WGS sequence"/>
</dbReference>
<accession>A0A1E7JWV9</accession>
<protein>
    <recommendedName>
        <fullName evidence="4">Serine/threonine protein kinase</fullName>
    </recommendedName>
</protein>
<feature type="compositionally biased region" description="Low complexity" evidence="1">
    <location>
        <begin position="42"/>
        <end position="53"/>
    </location>
</feature>
<dbReference type="CDD" id="cd13973">
    <property type="entry name" value="PK_MviN-like"/>
    <property type="match status" value="1"/>
</dbReference>
<evidence type="ECO:0008006" key="4">
    <source>
        <dbReference type="Google" id="ProtNLM"/>
    </source>
</evidence>
<feature type="compositionally biased region" description="Low complexity" evidence="1">
    <location>
        <begin position="61"/>
        <end position="72"/>
    </location>
</feature>
<feature type="region of interest" description="Disordered" evidence="1">
    <location>
        <begin position="340"/>
        <end position="393"/>
    </location>
</feature>
<name>A0A1E7JWV9_9ACTN</name>
<dbReference type="SUPFAM" id="SSF49785">
    <property type="entry name" value="Galactose-binding domain-like"/>
    <property type="match status" value="1"/>
</dbReference>
<dbReference type="Gene3D" id="3.30.200.20">
    <property type="entry name" value="Phosphorylase Kinase, domain 1"/>
    <property type="match status" value="1"/>
</dbReference>
<dbReference type="EMBL" id="LJGU01000148">
    <property type="protein sequence ID" value="OEU96087.1"/>
    <property type="molecule type" value="Genomic_DNA"/>
</dbReference>
<dbReference type="Gene3D" id="1.10.510.10">
    <property type="entry name" value="Transferase(Phosphotransferase) domain 1"/>
    <property type="match status" value="1"/>
</dbReference>
<dbReference type="SUPFAM" id="SSF56112">
    <property type="entry name" value="Protein kinase-like (PK-like)"/>
    <property type="match status" value="1"/>
</dbReference>